<dbReference type="EMBL" id="LAZR01008078">
    <property type="protein sequence ID" value="KKM81089.1"/>
    <property type="molecule type" value="Genomic_DNA"/>
</dbReference>
<dbReference type="Pfam" id="PF09826">
    <property type="entry name" value="Beta_propel"/>
    <property type="match status" value="1"/>
</dbReference>
<proteinExistence type="predicted"/>
<name>A0A0F9KFT7_9ZZZZ</name>
<dbReference type="AlphaFoldDB" id="A0A0F9KFT7"/>
<comment type="caution">
    <text evidence="1">The sequence shown here is derived from an EMBL/GenBank/DDBJ whole genome shotgun (WGS) entry which is preliminary data.</text>
</comment>
<evidence type="ECO:0008006" key="2">
    <source>
        <dbReference type="Google" id="ProtNLM"/>
    </source>
</evidence>
<organism evidence="1">
    <name type="scientific">marine sediment metagenome</name>
    <dbReference type="NCBI Taxonomy" id="412755"/>
    <lineage>
        <taxon>unclassified sequences</taxon>
        <taxon>metagenomes</taxon>
        <taxon>ecological metagenomes</taxon>
    </lineage>
</organism>
<sequence>MADGLEGSLPNWTTVAGVQTGSGSLIQAPNLYLPMGWSSDQLLSIVSFDVTDDEVGPDTSTSVVGVDGQVYASAERLYVVSVSWLPQAAVAGGPVSNVYKFDLTAADVPLTATGNVPGTVLNQFSMDEHDGYFRLATLTRPEGVTASNLFVLAQVGEDLSVVGSLTGLAPSERIYSVRFMADRAFVVTFRQIDPLFTIDLTDPTDPELVGELKIPGYSAYLHPLGADHLIGFGRDATDAGRLRGLQLSLFDVSDLANPVRTDLYLFDETGWSGSEAERDHHAFSYFPAHGVLAVPVNHSGLSGSGPALELFEVDTADGFTHLGTIQHTDAVRRSLRIGDFLYSVSAGTVKVHEIDDPTQQVDELDLTT</sequence>
<reference evidence="1" key="1">
    <citation type="journal article" date="2015" name="Nature">
        <title>Complex archaea that bridge the gap between prokaryotes and eukaryotes.</title>
        <authorList>
            <person name="Spang A."/>
            <person name="Saw J.H."/>
            <person name="Jorgensen S.L."/>
            <person name="Zaremba-Niedzwiedzka K."/>
            <person name="Martijn J."/>
            <person name="Lind A.E."/>
            <person name="van Eijk R."/>
            <person name="Schleper C."/>
            <person name="Guy L."/>
            <person name="Ettema T.J."/>
        </authorList>
    </citation>
    <scope>NUCLEOTIDE SEQUENCE</scope>
</reference>
<gene>
    <name evidence="1" type="ORF">LCGC14_1333310</name>
</gene>
<protein>
    <recommendedName>
        <fullName evidence="2">Beta propeller domain-containing protein</fullName>
    </recommendedName>
</protein>
<evidence type="ECO:0000313" key="1">
    <source>
        <dbReference type="EMBL" id="KKM81089.1"/>
    </source>
</evidence>
<accession>A0A0F9KFT7</accession>
<dbReference type="InterPro" id="IPR019198">
    <property type="entry name" value="Beta_propeller_containing"/>
</dbReference>